<evidence type="ECO:0000313" key="3">
    <source>
        <dbReference type="Proteomes" id="UP001500683"/>
    </source>
</evidence>
<keyword evidence="3" id="KW-1185">Reference proteome</keyword>
<comment type="caution">
    <text evidence="2">The sequence shown here is derived from an EMBL/GenBank/DDBJ whole genome shotgun (WGS) entry which is preliminary data.</text>
</comment>
<gene>
    <name evidence="2" type="ORF">GCM10022214_40260</name>
</gene>
<proteinExistence type="predicted"/>
<reference evidence="3" key="1">
    <citation type="journal article" date="2019" name="Int. J. Syst. Evol. Microbiol.">
        <title>The Global Catalogue of Microorganisms (GCM) 10K type strain sequencing project: providing services to taxonomists for standard genome sequencing and annotation.</title>
        <authorList>
            <consortium name="The Broad Institute Genomics Platform"/>
            <consortium name="The Broad Institute Genome Sequencing Center for Infectious Disease"/>
            <person name="Wu L."/>
            <person name="Ma J."/>
        </authorList>
    </citation>
    <scope>NUCLEOTIDE SEQUENCE [LARGE SCALE GENOMIC DNA]</scope>
    <source>
        <strain evidence="3">JCM 16702</strain>
    </source>
</reference>
<dbReference type="EMBL" id="BAAAZG010000025">
    <property type="protein sequence ID" value="GAA4078247.1"/>
    <property type="molecule type" value="Genomic_DNA"/>
</dbReference>
<feature type="region of interest" description="Disordered" evidence="1">
    <location>
        <begin position="128"/>
        <end position="147"/>
    </location>
</feature>
<evidence type="ECO:0000256" key="1">
    <source>
        <dbReference type="SAM" id="MobiDB-lite"/>
    </source>
</evidence>
<dbReference type="Proteomes" id="UP001500683">
    <property type="component" value="Unassembled WGS sequence"/>
</dbReference>
<name>A0ABP7W0K9_9ACTN</name>
<accession>A0ABP7W0K9</accession>
<evidence type="ECO:0000313" key="2">
    <source>
        <dbReference type="EMBL" id="GAA4078247.1"/>
    </source>
</evidence>
<sequence length="147" mass="15402">MPITPTLSTTSAHVRLAAPGWGWPSGWCGGGWASGRQARAASGTGAIPADRGRETFAYFHGNLAALHRARQVVIDAHAALAGCDGGSSVGEVPFEGPRRMDAPGHRHDRPLLDAPGRPHEPRLRALAVQQGTRALDTGDSDATDRKA</sequence>
<feature type="region of interest" description="Disordered" evidence="1">
    <location>
        <begin position="85"/>
        <end position="120"/>
    </location>
</feature>
<protein>
    <submittedName>
        <fullName evidence="2">Uncharacterized protein</fullName>
    </submittedName>
</protein>
<organism evidence="2 3">
    <name type="scientific">Actinomadura miaoliensis</name>
    <dbReference type="NCBI Taxonomy" id="430685"/>
    <lineage>
        <taxon>Bacteria</taxon>
        <taxon>Bacillati</taxon>
        <taxon>Actinomycetota</taxon>
        <taxon>Actinomycetes</taxon>
        <taxon>Streptosporangiales</taxon>
        <taxon>Thermomonosporaceae</taxon>
        <taxon>Actinomadura</taxon>
    </lineage>
</organism>
<feature type="compositionally biased region" description="Basic and acidic residues" evidence="1">
    <location>
        <begin position="96"/>
        <end position="120"/>
    </location>
</feature>